<reference evidence="1" key="1">
    <citation type="journal article" date="2022" name="bioRxiv">
        <title>Sequencing and chromosome-scale assembly of the giantPleurodeles waltlgenome.</title>
        <authorList>
            <person name="Brown T."/>
            <person name="Elewa A."/>
            <person name="Iarovenko S."/>
            <person name="Subramanian E."/>
            <person name="Araus A.J."/>
            <person name="Petzold A."/>
            <person name="Susuki M."/>
            <person name="Suzuki K.-i.T."/>
            <person name="Hayashi T."/>
            <person name="Toyoda A."/>
            <person name="Oliveira C."/>
            <person name="Osipova E."/>
            <person name="Leigh N.D."/>
            <person name="Simon A."/>
            <person name="Yun M.H."/>
        </authorList>
    </citation>
    <scope>NUCLEOTIDE SEQUENCE</scope>
    <source>
        <strain evidence="1">20211129_DDA</strain>
        <tissue evidence="1">Liver</tissue>
    </source>
</reference>
<dbReference type="EMBL" id="JANPWB010000016">
    <property type="protein sequence ID" value="KAJ1084536.1"/>
    <property type="molecule type" value="Genomic_DNA"/>
</dbReference>
<keyword evidence="2" id="KW-1185">Reference proteome</keyword>
<sequence length="73" mass="7940">MCTHNLGHYTGTRDLRCASWSNSSAALSLDCHAPALTHLPTPHDCGCLAEHTEEPTCRESLPTDARLALMHNV</sequence>
<evidence type="ECO:0000313" key="1">
    <source>
        <dbReference type="EMBL" id="KAJ1084536.1"/>
    </source>
</evidence>
<name>A0AAV7KYH3_PLEWA</name>
<dbReference type="AlphaFoldDB" id="A0AAV7KYH3"/>
<proteinExistence type="predicted"/>
<organism evidence="1 2">
    <name type="scientific">Pleurodeles waltl</name>
    <name type="common">Iberian ribbed newt</name>
    <dbReference type="NCBI Taxonomy" id="8319"/>
    <lineage>
        <taxon>Eukaryota</taxon>
        <taxon>Metazoa</taxon>
        <taxon>Chordata</taxon>
        <taxon>Craniata</taxon>
        <taxon>Vertebrata</taxon>
        <taxon>Euteleostomi</taxon>
        <taxon>Amphibia</taxon>
        <taxon>Batrachia</taxon>
        <taxon>Caudata</taxon>
        <taxon>Salamandroidea</taxon>
        <taxon>Salamandridae</taxon>
        <taxon>Pleurodelinae</taxon>
        <taxon>Pleurodeles</taxon>
    </lineage>
</organism>
<accession>A0AAV7KYH3</accession>
<evidence type="ECO:0000313" key="2">
    <source>
        <dbReference type="Proteomes" id="UP001066276"/>
    </source>
</evidence>
<protein>
    <submittedName>
        <fullName evidence="1">Uncharacterized protein</fullName>
    </submittedName>
</protein>
<comment type="caution">
    <text evidence="1">The sequence shown here is derived from an EMBL/GenBank/DDBJ whole genome shotgun (WGS) entry which is preliminary data.</text>
</comment>
<dbReference type="Proteomes" id="UP001066276">
    <property type="component" value="Chromosome 12"/>
</dbReference>
<gene>
    <name evidence="1" type="ORF">NDU88_004683</name>
</gene>